<reference evidence="2 3" key="1">
    <citation type="journal article" date="2016" name="J. Microbiol.">
        <title>Dankookia rubra gen. nov., sp. nov., an alphaproteobacterium isolated from sediment of a shallow stream.</title>
        <authorList>
            <person name="Kim W.H."/>
            <person name="Kim D.H."/>
            <person name="Kang K."/>
            <person name="Ahn T.Y."/>
        </authorList>
    </citation>
    <scope>NUCLEOTIDE SEQUENCE [LARGE SCALE GENOMIC DNA]</scope>
    <source>
        <strain evidence="2 3">JCM30602</strain>
    </source>
</reference>
<dbReference type="AlphaFoldDB" id="A0A4R5QKA7"/>
<proteinExistence type="inferred from homology"/>
<accession>A0A4R5QKA7</accession>
<gene>
    <name evidence="2" type="ORF">E2C06_06755</name>
</gene>
<dbReference type="SUPFAM" id="SSF53850">
    <property type="entry name" value="Periplasmic binding protein-like II"/>
    <property type="match status" value="1"/>
</dbReference>
<dbReference type="InterPro" id="IPR005064">
    <property type="entry name" value="BUG"/>
</dbReference>
<comment type="caution">
    <text evidence="2">The sequence shown here is derived from an EMBL/GenBank/DDBJ whole genome shotgun (WGS) entry which is preliminary data.</text>
</comment>
<evidence type="ECO:0000256" key="1">
    <source>
        <dbReference type="ARBA" id="ARBA00006987"/>
    </source>
</evidence>
<dbReference type="Proteomes" id="UP000295096">
    <property type="component" value="Unassembled WGS sequence"/>
</dbReference>
<dbReference type="PIRSF" id="PIRSF017082">
    <property type="entry name" value="YflP"/>
    <property type="match status" value="1"/>
</dbReference>
<evidence type="ECO:0000313" key="3">
    <source>
        <dbReference type="Proteomes" id="UP000295096"/>
    </source>
</evidence>
<comment type="similarity">
    <text evidence="1">Belongs to the UPF0065 (bug) family.</text>
</comment>
<dbReference type="Gene3D" id="3.40.190.150">
    <property type="entry name" value="Bordetella uptake gene, domain 1"/>
    <property type="match status" value="1"/>
</dbReference>
<organism evidence="2 3">
    <name type="scientific">Dankookia rubra</name>
    <dbReference type="NCBI Taxonomy" id="1442381"/>
    <lineage>
        <taxon>Bacteria</taxon>
        <taxon>Pseudomonadati</taxon>
        <taxon>Pseudomonadota</taxon>
        <taxon>Alphaproteobacteria</taxon>
        <taxon>Acetobacterales</taxon>
        <taxon>Roseomonadaceae</taxon>
        <taxon>Dankookia</taxon>
    </lineage>
</organism>
<evidence type="ECO:0000313" key="2">
    <source>
        <dbReference type="EMBL" id="TDH63523.1"/>
    </source>
</evidence>
<dbReference type="EMBL" id="SMSJ01000005">
    <property type="protein sequence ID" value="TDH63523.1"/>
    <property type="molecule type" value="Genomic_DNA"/>
</dbReference>
<protein>
    <submittedName>
        <fullName evidence="2">Tripartite tricarboxylate transporter substrate binding protein</fullName>
    </submittedName>
</protein>
<keyword evidence="3" id="KW-1185">Reference proteome</keyword>
<dbReference type="Pfam" id="PF03401">
    <property type="entry name" value="TctC"/>
    <property type="match status" value="1"/>
</dbReference>
<dbReference type="OrthoDB" id="7245085at2"/>
<dbReference type="CDD" id="cd07012">
    <property type="entry name" value="PBP2_Bug_TTT"/>
    <property type="match status" value="1"/>
</dbReference>
<dbReference type="PANTHER" id="PTHR42928:SF5">
    <property type="entry name" value="BLR1237 PROTEIN"/>
    <property type="match status" value="1"/>
</dbReference>
<name>A0A4R5QKA7_9PROT</name>
<dbReference type="InterPro" id="IPR042100">
    <property type="entry name" value="Bug_dom1"/>
</dbReference>
<dbReference type="Gene3D" id="3.40.190.10">
    <property type="entry name" value="Periplasmic binding protein-like II"/>
    <property type="match status" value="1"/>
</dbReference>
<sequence length="369" mass="39069">MGGASFGMRSSTRRGLAGSFSVDPGARCPDMRANRRSFPPMIRRRPLLGLAAVALTPAAANAQTWAPNRPVRLIVPIAAGGALDITARMLGEKLSPLLGQPVVVENRAGAGGNIGAEFVARAEKDGHTLLIGAANTLAANKYLYGSRMPIDPLKELAPITRVSTGTILLVVNAQRPWKSFAELVAAARKEPGKITMGSSGTGTTSHLYMELVKRVAGIDITHVPYRGGGPAIQDLVAGNIDMMFDVMPALMPHVREGRFRALAVGSAERITYVPGLEDVPGMNELLPGKGVDAQVWYATMAPAGTPEPVLARLHALITQVAKAPEFGARLIPLGFQPMTDASPAEFGAFWRGEEGRWKTLVEISGAQAE</sequence>
<dbReference type="PANTHER" id="PTHR42928">
    <property type="entry name" value="TRICARBOXYLATE-BINDING PROTEIN"/>
    <property type="match status" value="1"/>
</dbReference>